<keyword evidence="2" id="KW-1185">Reference proteome</keyword>
<proteinExistence type="predicted"/>
<dbReference type="EMBL" id="JAYMYQ010000001">
    <property type="protein sequence ID" value="KAK7363497.1"/>
    <property type="molecule type" value="Genomic_DNA"/>
</dbReference>
<evidence type="ECO:0000313" key="1">
    <source>
        <dbReference type="EMBL" id="KAK7363497.1"/>
    </source>
</evidence>
<comment type="caution">
    <text evidence="1">The sequence shown here is derived from an EMBL/GenBank/DDBJ whole genome shotgun (WGS) entry which is preliminary data.</text>
</comment>
<dbReference type="Proteomes" id="UP001367508">
    <property type="component" value="Unassembled WGS sequence"/>
</dbReference>
<accession>A0AAN9R8V5</accession>
<reference evidence="1 2" key="1">
    <citation type="submission" date="2024-01" db="EMBL/GenBank/DDBJ databases">
        <title>The genomes of 5 underutilized Papilionoideae crops provide insights into root nodulation and disease resistanc.</title>
        <authorList>
            <person name="Jiang F."/>
        </authorList>
    </citation>
    <scope>NUCLEOTIDE SEQUENCE [LARGE SCALE GENOMIC DNA]</scope>
    <source>
        <strain evidence="1">LVBAO_FW01</strain>
        <tissue evidence="1">Leaves</tissue>
    </source>
</reference>
<dbReference type="AlphaFoldDB" id="A0AAN9R8V5"/>
<evidence type="ECO:0000313" key="2">
    <source>
        <dbReference type="Proteomes" id="UP001367508"/>
    </source>
</evidence>
<gene>
    <name evidence="1" type="ORF">VNO77_05641</name>
</gene>
<sequence>MNSSNLESRSLLDELSSFNKRGLFNLGHPLLNRIAESFAKAAGVCENAFMRERFKLRPVRHISQLLKIQLNLETALSRLFAASVACISHLPNEKPDRYWLDNTGGLPAVVPGAKRHCLPHLRGLVAGIYSGPTYGLKEARGAHDWKKQSSGGSNHWGNTCTMSEEAEPYPISSTLNQVSRSERKEKFSLGEKREVLARHRLRCWIS</sequence>
<name>A0AAN9R8V5_CANGL</name>
<protein>
    <submittedName>
        <fullName evidence="1">Uncharacterized protein</fullName>
    </submittedName>
</protein>
<organism evidence="1 2">
    <name type="scientific">Canavalia gladiata</name>
    <name type="common">Sword bean</name>
    <name type="synonym">Dolichos gladiatus</name>
    <dbReference type="NCBI Taxonomy" id="3824"/>
    <lineage>
        <taxon>Eukaryota</taxon>
        <taxon>Viridiplantae</taxon>
        <taxon>Streptophyta</taxon>
        <taxon>Embryophyta</taxon>
        <taxon>Tracheophyta</taxon>
        <taxon>Spermatophyta</taxon>
        <taxon>Magnoliopsida</taxon>
        <taxon>eudicotyledons</taxon>
        <taxon>Gunneridae</taxon>
        <taxon>Pentapetalae</taxon>
        <taxon>rosids</taxon>
        <taxon>fabids</taxon>
        <taxon>Fabales</taxon>
        <taxon>Fabaceae</taxon>
        <taxon>Papilionoideae</taxon>
        <taxon>50 kb inversion clade</taxon>
        <taxon>NPAAA clade</taxon>
        <taxon>indigoferoid/millettioid clade</taxon>
        <taxon>Phaseoleae</taxon>
        <taxon>Canavalia</taxon>
    </lineage>
</organism>